<dbReference type="PANTHER" id="PTHR46910">
    <property type="entry name" value="TRANSCRIPTION FACTOR PDR1"/>
    <property type="match status" value="1"/>
</dbReference>
<evidence type="ECO:0000259" key="7">
    <source>
        <dbReference type="SMART" id="SM00906"/>
    </source>
</evidence>
<feature type="region of interest" description="Disordered" evidence="6">
    <location>
        <begin position="29"/>
        <end position="49"/>
    </location>
</feature>
<keyword evidence="3" id="KW-0238">DNA-binding</keyword>
<dbReference type="CDD" id="cd12148">
    <property type="entry name" value="fungal_TF_MHR"/>
    <property type="match status" value="1"/>
</dbReference>
<keyword evidence="5" id="KW-0539">Nucleus</keyword>
<name>A0A319DR87_9EURO</name>
<dbReference type="InterPro" id="IPR007219">
    <property type="entry name" value="XnlR_reg_dom"/>
</dbReference>
<dbReference type="STRING" id="1448320.A0A319DR87"/>
<dbReference type="GO" id="GO:0003677">
    <property type="term" value="F:DNA binding"/>
    <property type="evidence" value="ECO:0007669"/>
    <property type="project" value="UniProtKB-KW"/>
</dbReference>
<evidence type="ECO:0000256" key="6">
    <source>
        <dbReference type="SAM" id="MobiDB-lite"/>
    </source>
</evidence>
<accession>A0A319DR87</accession>
<evidence type="ECO:0000313" key="8">
    <source>
        <dbReference type="EMBL" id="PYI00082.1"/>
    </source>
</evidence>
<dbReference type="GO" id="GO:0008270">
    <property type="term" value="F:zinc ion binding"/>
    <property type="evidence" value="ECO:0007669"/>
    <property type="project" value="InterPro"/>
</dbReference>
<dbReference type="GO" id="GO:0000981">
    <property type="term" value="F:DNA-binding transcription factor activity, RNA polymerase II-specific"/>
    <property type="evidence" value="ECO:0007669"/>
    <property type="project" value="InterPro"/>
</dbReference>
<evidence type="ECO:0000256" key="1">
    <source>
        <dbReference type="ARBA" id="ARBA00004123"/>
    </source>
</evidence>
<organism evidence="8 9">
    <name type="scientific">Aspergillus ellipticus CBS 707.79</name>
    <dbReference type="NCBI Taxonomy" id="1448320"/>
    <lineage>
        <taxon>Eukaryota</taxon>
        <taxon>Fungi</taxon>
        <taxon>Dikarya</taxon>
        <taxon>Ascomycota</taxon>
        <taxon>Pezizomycotina</taxon>
        <taxon>Eurotiomycetes</taxon>
        <taxon>Eurotiomycetidae</taxon>
        <taxon>Eurotiales</taxon>
        <taxon>Aspergillaceae</taxon>
        <taxon>Aspergillus</taxon>
        <taxon>Aspergillus subgen. Circumdati</taxon>
    </lineage>
</organism>
<dbReference type="InterPro" id="IPR050987">
    <property type="entry name" value="AtrR-like"/>
</dbReference>
<dbReference type="Gene3D" id="4.10.240.10">
    <property type="entry name" value="Zn(2)-C6 fungal-type DNA-binding domain"/>
    <property type="match status" value="1"/>
</dbReference>
<dbReference type="SMART" id="SM00906">
    <property type="entry name" value="Fungal_trans"/>
    <property type="match status" value="1"/>
</dbReference>
<keyword evidence="9" id="KW-1185">Reference proteome</keyword>
<reference evidence="8 9" key="1">
    <citation type="submission" date="2018-02" db="EMBL/GenBank/DDBJ databases">
        <title>The genomes of Aspergillus section Nigri reveals drivers in fungal speciation.</title>
        <authorList>
            <consortium name="DOE Joint Genome Institute"/>
            <person name="Vesth T.C."/>
            <person name="Nybo J."/>
            <person name="Theobald S."/>
            <person name="Brandl J."/>
            <person name="Frisvad J.C."/>
            <person name="Nielsen K.F."/>
            <person name="Lyhne E.K."/>
            <person name="Kogle M.E."/>
            <person name="Kuo A."/>
            <person name="Riley R."/>
            <person name="Clum A."/>
            <person name="Nolan M."/>
            <person name="Lipzen A."/>
            <person name="Salamov A."/>
            <person name="Henrissat B."/>
            <person name="Wiebenga A."/>
            <person name="De vries R.P."/>
            <person name="Grigoriev I.V."/>
            <person name="Mortensen U.H."/>
            <person name="Andersen M.R."/>
            <person name="Baker S.E."/>
        </authorList>
    </citation>
    <scope>NUCLEOTIDE SEQUENCE [LARGE SCALE GENOMIC DNA]</scope>
    <source>
        <strain evidence="8 9">CBS 707.79</strain>
    </source>
</reference>
<gene>
    <name evidence="8" type="ORF">BO71DRAFT_312305</name>
</gene>
<dbReference type="OrthoDB" id="103819at2759"/>
<proteinExistence type="predicted"/>
<evidence type="ECO:0000313" key="9">
    <source>
        <dbReference type="Proteomes" id="UP000247810"/>
    </source>
</evidence>
<evidence type="ECO:0000256" key="3">
    <source>
        <dbReference type="ARBA" id="ARBA00023125"/>
    </source>
</evidence>
<dbReference type="VEuPathDB" id="FungiDB:BO71DRAFT_312305"/>
<feature type="region of interest" description="Disordered" evidence="6">
    <location>
        <begin position="582"/>
        <end position="603"/>
    </location>
</feature>
<dbReference type="Pfam" id="PF04082">
    <property type="entry name" value="Fungal_trans"/>
    <property type="match status" value="1"/>
</dbReference>
<evidence type="ECO:0000256" key="2">
    <source>
        <dbReference type="ARBA" id="ARBA00023015"/>
    </source>
</evidence>
<feature type="domain" description="Xylanolytic transcriptional activator regulatory" evidence="7">
    <location>
        <begin position="282"/>
        <end position="354"/>
    </location>
</feature>
<protein>
    <recommendedName>
        <fullName evidence="7">Xylanolytic transcriptional activator regulatory domain-containing protein</fullName>
    </recommendedName>
</protein>
<dbReference type="EMBL" id="KZ825797">
    <property type="protein sequence ID" value="PYI00082.1"/>
    <property type="molecule type" value="Genomic_DNA"/>
</dbReference>
<evidence type="ECO:0000256" key="5">
    <source>
        <dbReference type="ARBA" id="ARBA00023242"/>
    </source>
</evidence>
<dbReference type="GO" id="GO:0006351">
    <property type="term" value="P:DNA-templated transcription"/>
    <property type="evidence" value="ECO:0007669"/>
    <property type="project" value="InterPro"/>
</dbReference>
<feature type="region of interest" description="Disordered" evidence="6">
    <location>
        <begin position="642"/>
        <end position="661"/>
    </location>
</feature>
<dbReference type="AlphaFoldDB" id="A0A319DR87"/>
<dbReference type="PANTHER" id="PTHR46910:SF37">
    <property type="entry name" value="ZN(II)2CYS6 TRANSCRIPTION FACTOR (EUROFUNG)"/>
    <property type="match status" value="1"/>
</dbReference>
<feature type="region of interest" description="Disordered" evidence="6">
    <location>
        <begin position="76"/>
        <end position="102"/>
    </location>
</feature>
<dbReference type="InterPro" id="IPR036864">
    <property type="entry name" value="Zn2-C6_fun-type_DNA-bd_sf"/>
</dbReference>
<keyword evidence="2" id="KW-0805">Transcription regulation</keyword>
<dbReference type="GO" id="GO:0005634">
    <property type="term" value="C:nucleus"/>
    <property type="evidence" value="ECO:0007669"/>
    <property type="project" value="UniProtKB-SubCell"/>
</dbReference>
<dbReference type="Proteomes" id="UP000247810">
    <property type="component" value="Unassembled WGS sequence"/>
</dbReference>
<keyword evidence="4" id="KW-0804">Transcription</keyword>
<sequence length="682" mass="77133">MVFYLLTFRRCSRELPKCGNCRPWPGSCEYSRDRSSSPPSLKRSPEKDKSIVDRLQRLEETVQSLSNSVERALRTIGQVSHGKDNPEKPTAPNSTVPKESTRTDSGLFIAPSHSFSFLKDTSATMEANLQSSNDASHQSAFSGLEYLSTRLTTAQVDQQPTENMTTFYVPSRALGYRSMSQILEFAELGQPFFRLPPEDMIKKIIFEPHKFQEKAWIVYVNYLLLSNTSGKDDEDDEKEKFRWNVQLALNNSSIFLEPREANVQMLILLAMHGEDYAAPNLSWMLLGHACRQAEALGFHVPAPQFSEAHQEQRLCLFWLLFMIDKSCALAFGRPAFLPTMIYRDVPLPADHSLLKFHPHEGVLKQSDAHSRVSHFGAQFLKTSFELAKLMGAVLDALAKGTSSPTKEDIRSQLDTWYLDTERVLTETMNSEIMSATAENAREMGLGINSLKFQYLHIRILLLKGDESNSNLCLTSSREAIAILPSMVSNWSSVYNGVVWYVQQLLYFPFTPFFVIFENIIHHQGSLTPDIKRDLNLLATAMKYFADMRSLMRLLATVCSRLQHVAAAFLKLARVHVSHNVPNDSARARPPPKFDEELTTDNPAHGYIEPLESPTAMDVGELDLANYLEWLPADIDRDVTWPLLHPEGQNPPPARPASGGGRQMFDTTFDWFSWDAYYAGTQN</sequence>
<evidence type="ECO:0000256" key="4">
    <source>
        <dbReference type="ARBA" id="ARBA00023163"/>
    </source>
</evidence>
<comment type="subcellular location">
    <subcellularLocation>
        <location evidence="1">Nucleus</location>
    </subcellularLocation>
</comment>